<proteinExistence type="predicted"/>
<keyword evidence="3" id="KW-1185">Reference proteome</keyword>
<accession>A0AAE3U4E0</accession>
<feature type="compositionally biased region" description="Basic and acidic residues" evidence="1">
    <location>
        <begin position="42"/>
        <end position="55"/>
    </location>
</feature>
<evidence type="ECO:0000313" key="3">
    <source>
        <dbReference type="Proteomes" id="UP001161580"/>
    </source>
</evidence>
<dbReference type="Proteomes" id="UP001161580">
    <property type="component" value="Unassembled WGS sequence"/>
</dbReference>
<name>A0AAE3U4E0_9HYPH</name>
<reference evidence="2" key="1">
    <citation type="submission" date="2022-03" db="EMBL/GenBank/DDBJ databases">
        <title>Fererhizobium litorale gen. nov., sp. nov., isolated from sandy sediments of the Sea of Japan seashore.</title>
        <authorList>
            <person name="Romanenko L."/>
            <person name="Kurilenko V."/>
            <person name="Otstavnykh N."/>
            <person name="Svetashev V."/>
            <person name="Tekutyeva L."/>
            <person name="Isaeva M."/>
            <person name="Mikhailov V."/>
        </authorList>
    </citation>
    <scope>NUCLEOTIDE SEQUENCE</scope>
    <source>
        <strain evidence="2">KMM 9576</strain>
    </source>
</reference>
<comment type="caution">
    <text evidence="2">The sequence shown here is derived from an EMBL/GenBank/DDBJ whole genome shotgun (WGS) entry which is preliminary data.</text>
</comment>
<protein>
    <submittedName>
        <fullName evidence="2">Uncharacterized protein</fullName>
    </submittedName>
</protein>
<evidence type="ECO:0000256" key="1">
    <source>
        <dbReference type="SAM" id="MobiDB-lite"/>
    </source>
</evidence>
<gene>
    <name evidence="2" type="ORF">MRS75_12595</name>
</gene>
<sequence length="62" mass="7013">MILKIFTAKPEVETEDTGTYADGLFELNRPERRTGANVSRRSAHERDYGPTREVMDVPLGFA</sequence>
<organism evidence="2 3">
    <name type="scientific">Ferirhizobium litorale</name>
    <dbReference type="NCBI Taxonomy" id="2927786"/>
    <lineage>
        <taxon>Bacteria</taxon>
        <taxon>Pseudomonadati</taxon>
        <taxon>Pseudomonadota</taxon>
        <taxon>Alphaproteobacteria</taxon>
        <taxon>Hyphomicrobiales</taxon>
        <taxon>Rhizobiaceae</taxon>
        <taxon>Ferirhizobium</taxon>
    </lineage>
</organism>
<evidence type="ECO:0000313" key="2">
    <source>
        <dbReference type="EMBL" id="MDI7922919.1"/>
    </source>
</evidence>
<dbReference type="AlphaFoldDB" id="A0AAE3U4E0"/>
<dbReference type="RefSeq" id="WP_311789398.1">
    <property type="nucleotide sequence ID" value="NZ_JALDYY010000029.1"/>
</dbReference>
<dbReference type="EMBL" id="JALDYZ010000006">
    <property type="protein sequence ID" value="MDI7922919.1"/>
    <property type="molecule type" value="Genomic_DNA"/>
</dbReference>
<feature type="region of interest" description="Disordered" evidence="1">
    <location>
        <begin position="32"/>
        <end position="62"/>
    </location>
</feature>